<dbReference type="eggNOG" id="ENOG50331BY">
    <property type="taxonomic scope" value="Bacteria"/>
</dbReference>
<dbReference type="HOGENOM" id="CLU_1522798_0_0_7"/>
<dbReference type="EMBL" id="AP010904">
    <property type="protein sequence ID" value="BAH76004.1"/>
    <property type="molecule type" value="Genomic_DNA"/>
</dbReference>
<accession>C4XTK7</accession>
<dbReference type="AlphaFoldDB" id="C4XTK7"/>
<gene>
    <name evidence="1" type="ordered locus">DMR_25130</name>
</gene>
<evidence type="ECO:0000313" key="1">
    <source>
        <dbReference type="EMBL" id="BAH76004.1"/>
    </source>
</evidence>
<dbReference type="KEGG" id="dma:DMR_25130"/>
<dbReference type="RefSeq" id="WP_015861183.1">
    <property type="nucleotide sequence ID" value="NC_012796.1"/>
</dbReference>
<dbReference type="OrthoDB" id="5457266at2"/>
<dbReference type="STRING" id="573370.DMR_25130"/>
<dbReference type="Proteomes" id="UP000009071">
    <property type="component" value="Chromosome"/>
</dbReference>
<proteinExistence type="predicted"/>
<name>C4XTK7_SOLM1</name>
<sequence length="176" mass="19207">MPKLLEGLRHLFNPLHVACRLQDWGLSRATARRACAVWEWFYRRPRVALVALATALVLFCCQAARAGHARPEKHYQALWCAEAGGALETTPRPGLRVDCETADHAVEFDFAAKWAEAVGQSLAYAGATGKRAGIVLILERPGDSRFLDKLRFAIASGGLDIDVWAMGAGVEVGHGR</sequence>
<keyword evidence="2" id="KW-1185">Reference proteome</keyword>
<reference evidence="1 2" key="1">
    <citation type="journal article" date="2009" name="Genome Res.">
        <title>Whole genome sequence of Desulfovibrio magneticus strain RS-1 revealed common gene clusters in magnetotactic bacteria.</title>
        <authorList>
            <person name="Nakazawa H."/>
            <person name="Arakaki A."/>
            <person name="Narita-Yamada S."/>
            <person name="Yashiro I."/>
            <person name="Jinno K."/>
            <person name="Aoki N."/>
            <person name="Tsuruyama A."/>
            <person name="Okamura Y."/>
            <person name="Tanikawa S."/>
            <person name="Fujita N."/>
            <person name="Takeyama H."/>
            <person name="Matsunaga T."/>
        </authorList>
    </citation>
    <scope>NUCLEOTIDE SEQUENCE [LARGE SCALE GENOMIC DNA]</scope>
    <source>
        <strain evidence="2">ATCC 700980 / DSM 13731 / RS-1</strain>
    </source>
</reference>
<organism evidence="1 2">
    <name type="scientific">Solidesulfovibrio magneticus (strain ATCC 700980 / DSM 13731 / RS-1)</name>
    <name type="common">Desulfovibrio magneticus</name>
    <dbReference type="NCBI Taxonomy" id="573370"/>
    <lineage>
        <taxon>Bacteria</taxon>
        <taxon>Pseudomonadati</taxon>
        <taxon>Thermodesulfobacteriota</taxon>
        <taxon>Desulfovibrionia</taxon>
        <taxon>Desulfovibrionales</taxon>
        <taxon>Desulfovibrionaceae</taxon>
        <taxon>Solidesulfovibrio</taxon>
    </lineage>
</organism>
<evidence type="ECO:0000313" key="2">
    <source>
        <dbReference type="Proteomes" id="UP000009071"/>
    </source>
</evidence>
<protein>
    <submittedName>
        <fullName evidence="1">Uncharacterized protein</fullName>
    </submittedName>
</protein>